<comment type="caution">
    <text evidence="1">The sequence shown here is derived from an EMBL/GenBank/DDBJ whole genome shotgun (WGS) entry which is preliminary data.</text>
</comment>
<evidence type="ECO:0000313" key="1">
    <source>
        <dbReference type="EMBL" id="KAH6637306.1"/>
    </source>
</evidence>
<dbReference type="EMBL" id="JAGIZQ010000003">
    <property type="protein sequence ID" value="KAH6637306.1"/>
    <property type="molecule type" value="Genomic_DNA"/>
</dbReference>
<protein>
    <submittedName>
        <fullName evidence="1">Uncharacterized protein</fullName>
    </submittedName>
</protein>
<organism evidence="1 2">
    <name type="scientific">Chaetomium tenue</name>
    <dbReference type="NCBI Taxonomy" id="1854479"/>
    <lineage>
        <taxon>Eukaryota</taxon>
        <taxon>Fungi</taxon>
        <taxon>Dikarya</taxon>
        <taxon>Ascomycota</taxon>
        <taxon>Pezizomycotina</taxon>
        <taxon>Sordariomycetes</taxon>
        <taxon>Sordariomycetidae</taxon>
        <taxon>Sordariales</taxon>
        <taxon>Chaetomiaceae</taxon>
        <taxon>Chaetomium</taxon>
    </lineage>
</organism>
<sequence length="151" mass="16621">MQIAANSASYANASQISGLFLGNQLPTRHVCGPAAGGVCKIARRHNRVGHPGSPGERNYIHTSTERLPSSNRRYSAHYCSGKKVVGNATDNPKGERRRIIIDWKRQKRKSSFFGLASLTAVPPLSINFVGFFKPGTKQPTTWCCLSDREIH</sequence>
<accession>A0ACB7PDM0</accession>
<gene>
    <name evidence="1" type="ORF">F5144DRAFT_210834</name>
</gene>
<dbReference type="Proteomes" id="UP000724584">
    <property type="component" value="Unassembled WGS sequence"/>
</dbReference>
<evidence type="ECO:0000313" key="2">
    <source>
        <dbReference type="Proteomes" id="UP000724584"/>
    </source>
</evidence>
<reference evidence="1 2" key="1">
    <citation type="journal article" date="2021" name="Nat. Commun.">
        <title>Genetic determinants of endophytism in the Arabidopsis root mycobiome.</title>
        <authorList>
            <person name="Mesny F."/>
            <person name="Miyauchi S."/>
            <person name="Thiergart T."/>
            <person name="Pickel B."/>
            <person name="Atanasova L."/>
            <person name="Karlsson M."/>
            <person name="Huettel B."/>
            <person name="Barry K.W."/>
            <person name="Haridas S."/>
            <person name="Chen C."/>
            <person name="Bauer D."/>
            <person name="Andreopoulos W."/>
            <person name="Pangilinan J."/>
            <person name="LaButti K."/>
            <person name="Riley R."/>
            <person name="Lipzen A."/>
            <person name="Clum A."/>
            <person name="Drula E."/>
            <person name="Henrissat B."/>
            <person name="Kohler A."/>
            <person name="Grigoriev I.V."/>
            <person name="Martin F.M."/>
            <person name="Hacquard S."/>
        </authorList>
    </citation>
    <scope>NUCLEOTIDE SEQUENCE [LARGE SCALE GENOMIC DNA]</scope>
    <source>
        <strain evidence="1 2">MPI-SDFR-AT-0079</strain>
    </source>
</reference>
<name>A0ACB7PDM0_9PEZI</name>
<proteinExistence type="predicted"/>
<keyword evidence="2" id="KW-1185">Reference proteome</keyword>